<dbReference type="Proteomes" id="UP000469559">
    <property type="component" value="Unassembled WGS sequence"/>
</dbReference>
<evidence type="ECO:0000256" key="3">
    <source>
        <dbReference type="ARBA" id="ARBA00010703"/>
    </source>
</evidence>
<organism evidence="17 18">
    <name type="scientific">Lachnellula arida</name>
    <dbReference type="NCBI Taxonomy" id="1316785"/>
    <lineage>
        <taxon>Eukaryota</taxon>
        <taxon>Fungi</taxon>
        <taxon>Dikarya</taxon>
        <taxon>Ascomycota</taxon>
        <taxon>Pezizomycotina</taxon>
        <taxon>Leotiomycetes</taxon>
        <taxon>Helotiales</taxon>
        <taxon>Lachnaceae</taxon>
        <taxon>Lachnellula</taxon>
    </lineage>
</organism>
<dbReference type="SUPFAM" id="SSF53335">
    <property type="entry name" value="S-adenosyl-L-methionine-dependent methyltransferases"/>
    <property type="match status" value="1"/>
</dbReference>
<dbReference type="InterPro" id="IPR041667">
    <property type="entry name" value="Cupin_8"/>
</dbReference>
<name>A0A8T9BDY6_9HELO</name>
<evidence type="ECO:0000313" key="17">
    <source>
        <dbReference type="EMBL" id="TVY16729.1"/>
    </source>
</evidence>
<dbReference type="FunFam" id="2.60.120.650:FF:000043">
    <property type="entry name" value="tRNA wybutosine-synthesizing protein 4"/>
    <property type="match status" value="1"/>
</dbReference>
<dbReference type="GO" id="GO:0008175">
    <property type="term" value="F:tRNA methyltransferase activity"/>
    <property type="evidence" value="ECO:0007669"/>
    <property type="project" value="TreeGrafter"/>
</dbReference>
<keyword evidence="8" id="KW-0808">Transferase</keyword>
<proteinExistence type="inferred from homology"/>
<keyword evidence="9" id="KW-0949">S-adenosyl-L-methionine</keyword>
<evidence type="ECO:0000256" key="13">
    <source>
        <dbReference type="ARBA" id="ARBA00030231"/>
    </source>
</evidence>
<comment type="pathway">
    <text evidence="2">tRNA modification; wybutosine-tRNA(Phe) biosynthesis.</text>
</comment>
<dbReference type="PROSITE" id="PS51184">
    <property type="entry name" value="JMJC"/>
    <property type="match status" value="1"/>
</dbReference>
<gene>
    <name evidence="17" type="primary">PPM2</name>
    <name evidence="17" type="ORF">LARI1_G004639</name>
</gene>
<evidence type="ECO:0000256" key="15">
    <source>
        <dbReference type="ARBA" id="ARBA00049250"/>
    </source>
</evidence>
<evidence type="ECO:0000256" key="7">
    <source>
        <dbReference type="ARBA" id="ARBA00022603"/>
    </source>
</evidence>
<dbReference type="GO" id="GO:0030488">
    <property type="term" value="P:tRNA methylation"/>
    <property type="evidence" value="ECO:0007669"/>
    <property type="project" value="TreeGrafter"/>
</dbReference>
<comment type="function">
    <text evidence="11">Probable S-adenosyl-L-methionine-dependent methyltransferase that acts as a component of the wybutosine biosynthesis pathway. Wybutosine is a hyper modified guanosine with a tricyclic base found at the 3'-position adjacent to the anticodon of eukaryotic phenylalanine tRNA. May methylate the carboxyl group of leucine residues to form alpha-leucine ester residues.</text>
</comment>
<evidence type="ECO:0000256" key="14">
    <source>
        <dbReference type="ARBA" id="ARBA00030847"/>
    </source>
</evidence>
<comment type="caution">
    <text evidence="17">The sequence shown here is derived from an EMBL/GenBank/DDBJ whole genome shotgun (WGS) entry which is preliminary data.</text>
</comment>
<evidence type="ECO:0000256" key="8">
    <source>
        <dbReference type="ARBA" id="ARBA00022679"/>
    </source>
</evidence>
<dbReference type="Pfam" id="PF13621">
    <property type="entry name" value="Cupin_8"/>
    <property type="match status" value="1"/>
</dbReference>
<dbReference type="Gene3D" id="6.10.140.1470">
    <property type="match status" value="1"/>
</dbReference>
<evidence type="ECO:0000256" key="10">
    <source>
        <dbReference type="ARBA" id="ARBA00022694"/>
    </source>
</evidence>
<comment type="catalytic activity">
    <reaction evidence="15">
        <text>7-[(3S)-(3-amino-3-methoxycarbonyl)propyl]wyosine(37) in tRNA(Phe) + S-adenosyl-L-methionine + CO2 = wybutosine(37) in tRNA(Phe) + S-adenosyl-L-homocysteine + 2 H(+)</text>
        <dbReference type="Rhea" id="RHEA:37119"/>
        <dbReference type="Rhea" id="RHEA-COMP:11844"/>
        <dbReference type="Rhea" id="RHEA-COMP:11847"/>
        <dbReference type="ChEBI" id="CHEBI:15378"/>
        <dbReference type="ChEBI" id="CHEBI:16526"/>
        <dbReference type="ChEBI" id="CHEBI:57856"/>
        <dbReference type="ChEBI" id="CHEBI:59789"/>
        <dbReference type="ChEBI" id="CHEBI:73544"/>
        <dbReference type="ChEBI" id="CHEBI:74275"/>
        <dbReference type="EC" id="2.3.1.231"/>
    </reaction>
</comment>
<evidence type="ECO:0000256" key="6">
    <source>
        <dbReference type="ARBA" id="ARBA00018045"/>
    </source>
</evidence>
<evidence type="ECO:0000256" key="11">
    <source>
        <dbReference type="ARBA" id="ARBA00025588"/>
    </source>
</evidence>
<dbReference type="Pfam" id="PF13418">
    <property type="entry name" value="Beta-prop_TYW4"/>
    <property type="match status" value="1"/>
</dbReference>
<dbReference type="InterPro" id="IPR015915">
    <property type="entry name" value="Kelch-typ_b-propeller"/>
</dbReference>
<dbReference type="PANTHER" id="PTHR46529:SF1">
    <property type="entry name" value="TRNA WYBUTOSINE-SYNTHESIZING PROTEIN 4"/>
    <property type="match status" value="1"/>
</dbReference>
<evidence type="ECO:0000256" key="4">
    <source>
        <dbReference type="ARBA" id="ARBA00012155"/>
    </source>
</evidence>
<evidence type="ECO:0000256" key="9">
    <source>
        <dbReference type="ARBA" id="ARBA00022691"/>
    </source>
</evidence>
<accession>A0A8T9BDY6</accession>
<dbReference type="EC" id="2.3.1.231" evidence="4"/>
<evidence type="ECO:0000259" key="16">
    <source>
        <dbReference type="PROSITE" id="PS51184"/>
    </source>
</evidence>
<dbReference type="EMBL" id="QGMF01000332">
    <property type="protein sequence ID" value="TVY16729.1"/>
    <property type="molecule type" value="Genomic_DNA"/>
</dbReference>
<evidence type="ECO:0000256" key="2">
    <source>
        <dbReference type="ARBA" id="ARBA00004797"/>
    </source>
</evidence>
<reference evidence="17 18" key="1">
    <citation type="submission" date="2018-05" db="EMBL/GenBank/DDBJ databases">
        <title>Whole genome sequencing for identification of molecular markers to develop diagnostic detection tools for the regulated plant pathogen Lachnellula willkommii.</title>
        <authorList>
            <person name="Giroux E."/>
            <person name="Bilodeau G."/>
        </authorList>
    </citation>
    <scope>NUCLEOTIDE SEQUENCE [LARGE SCALE GENOMIC DNA]</scope>
    <source>
        <strain evidence="17 18">CBS 203.66</strain>
    </source>
</reference>
<dbReference type="AlphaFoldDB" id="A0A8T9BDY6"/>
<evidence type="ECO:0000256" key="5">
    <source>
        <dbReference type="ARBA" id="ARBA00012779"/>
    </source>
</evidence>
<evidence type="ECO:0000256" key="1">
    <source>
        <dbReference type="ARBA" id="ARBA00001806"/>
    </source>
</evidence>
<dbReference type="InterPro" id="IPR003347">
    <property type="entry name" value="JmjC_dom"/>
</dbReference>
<sequence length="976" mass="109357">MVTLKAAASAPSQIQDDAIMGTNNSSIVSKRSVERLYFPDEPHFFRYFVKKPQRRSPLINRGYWLRYPGLCDNVSFVDIDYKELMLKKRDTVNRTPELKEVFTNVEILEGDVLLRSDQYLQIGCDLRDLGALDRALASSFDFKNSEILFVAEVSITYMDANYADDLIEWASKLQARFCLLEQLLPEGISHPFARTMMAHFQKLKTPLKAVEKYPTTSAQQQRFDARGWQHVSARNLWELWGSPDFLSSRDRLALDPVEAFDEYEELALFGCHYVLLVADNINSAAVEQLPRTEIKLGAPVPSIGMEIQYSESPKGCGYRRFAAGLPLRSDRTSVRIGNLGGVGLETRSDSCDIYADNLQVGPHPEAWNSQSCPSKRQCHTITDLGDAGSLLCGGRTSPDNALKDCWLYHKWVDTWERVDDLPSPLYRHQAVNVGHGVLISTGRVSSRAISSDYLIWSRRFGWRECNLHGDVPPPTFGATLLAFDTGIASDTSTLKRGIVAGGMLADAVIERGIWEWELDHKAQHPNLRFRRSSLFPDNSEHQQYLARFGANVVNCKNKTYVLGGVIQDKLLGVSDEICAIDAQGSFHDIRRTQDDQAPIPLLVGATVIVTDNNLLIMGGGATCFSFGTFWNKGCYTLSPSSNSNSSDAFGFIKTIAPQSQVIGIHTSVPTNHTSAKLTTIHRVRIMSPEDFDQILQTAAPVILEGLDIGCCTKKWTDDYLKKTVGPEREVIVHQSESSFLDFATKNFKYITMGFEKFINSISNQGKLYLRSLSVQSPTDTPSDLSKDYPTLSADFNIPNELEYVKNNSHSAPLRISGPVTMWLHYDVMANVLCQIRGQKRLILFPPHDIMHLGFEPGASSSSINVFERLQDPSLSVTHPYEAILEPGDVLFIPSLWLHTANPETGVSVAVNVFFRDLKTGYGVGRDVYGNRDLQPYEKGRQDIKKIIKAFDKLPKSIQNFYLQRLAAEFQQKSLDI</sequence>
<dbReference type="Gene3D" id="2.60.120.650">
    <property type="entry name" value="Cupin"/>
    <property type="match status" value="1"/>
</dbReference>
<evidence type="ECO:0000256" key="12">
    <source>
        <dbReference type="ARBA" id="ARBA00029750"/>
    </source>
</evidence>
<keyword evidence="10" id="KW-0819">tRNA processing</keyword>
<dbReference type="GO" id="GO:0031591">
    <property type="term" value="P:wybutosine biosynthetic process"/>
    <property type="evidence" value="ECO:0007669"/>
    <property type="project" value="TreeGrafter"/>
</dbReference>
<comment type="similarity">
    <text evidence="3">Belongs to the methyltransferase superfamily. LCMT family.</text>
</comment>
<protein>
    <recommendedName>
        <fullName evidence="6">tRNA wybutosine-synthesizing protein 4</fullName>
        <ecNumber evidence="5">2.1.1.290</ecNumber>
        <ecNumber evidence="4">2.3.1.231</ecNumber>
    </recommendedName>
    <alternativeName>
        <fullName evidence="13">Leucine carboxyl methyltransferase 2</fullName>
    </alternativeName>
    <alternativeName>
        <fullName evidence="14">tRNA(Phe) (7-(3-amino-3-(methoxycarbonyl)propyl)wyosine(37)-N)-methoxycarbonyltransferase</fullName>
    </alternativeName>
    <alternativeName>
        <fullName evidence="12">tRNA(Phe) (7-(3-amino-3-carboxypropyl)wyosine(37)-O)-methyltransferase</fullName>
    </alternativeName>
</protein>
<feature type="domain" description="JmjC" evidence="16">
    <location>
        <begin position="786"/>
        <end position="931"/>
    </location>
</feature>
<evidence type="ECO:0000313" key="18">
    <source>
        <dbReference type="Proteomes" id="UP000469559"/>
    </source>
</evidence>
<dbReference type="Gene3D" id="3.40.50.150">
    <property type="entry name" value="Vaccinia Virus protein VP39"/>
    <property type="match status" value="2"/>
</dbReference>
<keyword evidence="7" id="KW-0489">Methyltransferase</keyword>
<dbReference type="SUPFAM" id="SSF117281">
    <property type="entry name" value="Kelch motif"/>
    <property type="match status" value="1"/>
</dbReference>
<dbReference type="Gene3D" id="2.120.10.80">
    <property type="entry name" value="Kelch-type beta propeller"/>
    <property type="match status" value="1"/>
</dbReference>
<dbReference type="SMART" id="SM00558">
    <property type="entry name" value="JmjC"/>
    <property type="match status" value="1"/>
</dbReference>
<dbReference type="SUPFAM" id="SSF51197">
    <property type="entry name" value="Clavaminate synthase-like"/>
    <property type="match status" value="1"/>
</dbReference>
<comment type="catalytic activity">
    <reaction evidence="1">
        <text>7-[(3S)-3-amino-3-carboxypropyl]wyosine(37) in tRNA(Phe) + S-adenosyl-L-methionine = 7-[(3S)-(3-amino-3-methoxycarbonyl)propyl]wyosine(37) in tRNA(Phe) + S-adenosyl-L-homocysteine</text>
        <dbReference type="Rhea" id="RHEA:36903"/>
        <dbReference type="Rhea" id="RHEA-COMP:10379"/>
        <dbReference type="Rhea" id="RHEA-COMP:11844"/>
        <dbReference type="ChEBI" id="CHEBI:57856"/>
        <dbReference type="ChEBI" id="CHEBI:59789"/>
        <dbReference type="ChEBI" id="CHEBI:73543"/>
        <dbReference type="ChEBI" id="CHEBI:74275"/>
        <dbReference type="EC" id="2.1.1.290"/>
    </reaction>
</comment>
<keyword evidence="18" id="KW-1185">Reference proteome</keyword>
<dbReference type="EC" id="2.1.1.290" evidence="5"/>
<dbReference type="InterPro" id="IPR029063">
    <property type="entry name" value="SAM-dependent_MTases_sf"/>
</dbReference>
<dbReference type="PANTHER" id="PTHR46529">
    <property type="entry name" value="TRNA WYBUTOSINE-SYNTHESIZING PROTEIN 4"/>
    <property type="match status" value="1"/>
</dbReference>
<dbReference type="OrthoDB" id="47172at2759"/>